<gene>
    <name evidence="4" type="ORF">GFK26_12010</name>
</gene>
<dbReference type="InterPro" id="IPR046864">
    <property type="entry name" value="VasX_N"/>
</dbReference>
<dbReference type="Pfam" id="PF20249">
    <property type="entry name" value="VasX_N"/>
    <property type="match status" value="1"/>
</dbReference>
<evidence type="ECO:0000259" key="3">
    <source>
        <dbReference type="Pfam" id="PF20249"/>
    </source>
</evidence>
<dbReference type="CDD" id="cd20707">
    <property type="entry name" value="MIX_III"/>
    <property type="match status" value="1"/>
</dbReference>
<feature type="region of interest" description="Disordered" evidence="1">
    <location>
        <begin position="969"/>
        <end position="997"/>
    </location>
</feature>
<keyword evidence="2" id="KW-0812">Transmembrane</keyword>
<dbReference type="NCBIfam" id="NF041559">
    <property type="entry name" value="BTH_I2691_fam"/>
    <property type="match status" value="1"/>
</dbReference>
<evidence type="ECO:0000313" key="5">
    <source>
        <dbReference type="Proteomes" id="UP000326780"/>
    </source>
</evidence>
<name>A0A5Q0M2I1_VARPD</name>
<protein>
    <recommendedName>
        <fullName evidence="3">Toxin VasX N-terminal region domain-containing protein</fullName>
    </recommendedName>
</protein>
<dbReference type="EMBL" id="CP045644">
    <property type="protein sequence ID" value="QFZ83438.1"/>
    <property type="molecule type" value="Genomic_DNA"/>
</dbReference>
<evidence type="ECO:0000256" key="1">
    <source>
        <dbReference type="SAM" id="MobiDB-lite"/>
    </source>
</evidence>
<proteinExistence type="predicted"/>
<dbReference type="RefSeq" id="WP_153282158.1">
    <property type="nucleotide sequence ID" value="NZ_CP045644.1"/>
</dbReference>
<keyword evidence="2" id="KW-0472">Membrane</keyword>
<dbReference type="InterPro" id="IPR048126">
    <property type="entry name" value="Toxin_VasX"/>
</dbReference>
<dbReference type="AlphaFoldDB" id="A0A5Q0M2I1"/>
<evidence type="ECO:0000256" key="2">
    <source>
        <dbReference type="SAM" id="Phobius"/>
    </source>
</evidence>
<feature type="domain" description="Toxin VasX N-terminal region" evidence="3">
    <location>
        <begin position="9"/>
        <end position="169"/>
    </location>
</feature>
<feature type="transmembrane region" description="Helical" evidence="2">
    <location>
        <begin position="847"/>
        <end position="870"/>
    </location>
</feature>
<sequence>MSTTSPAGCDTCNRSGLSLLLLRPSPVAKKGPLVPVGAAAVKTDDALIKGVVPGTALTQSRYALRLLRAGFVHVYVEHPPVGVTNWLIYRVTDNADLVAQGHPVFAQMPQPEPCGRKEHNAAGMHLLHIPQAHQIDAVWIAYSANLWNDKLQKANAANPRVMQKVSLAGGSPNTFKPTAAALQEKVLECALMNLHINKSLEQDFKFNTLAPIVQGVADNLVKAAGCHPKTKGKELAVVLRDPVGLAVELNAMRRRRQGVSEAYLALPENRQPMEVSKAIELFKGNLIADLDERSMEAVSPVMSRGAYEDIMRVKPNPRGWPEGMEWEPLEDRDELLKHGPGKGRVTFPDQPERAKAWARKQTEVTWPKMEKYYDEGQRLKWKTEFARRMEDLHLKEIKSFEADWGTALTDGVLAYFAMHFDEKDKNDVLEVGRRGCCSGEVYCREAWLAYSPPPQTNACDGLFEAQLDADITQDSAVMLRAVMANQSDLWELLAADSGDGNGKRDKVYDFIKGLLNEVKDVVSPKRVAWLTNVTLGFSAGIVSAIAAAATQSATTAMQNANGKPLDAKVLARLSTAQSTALIHRASEEALAASLAGRKPNAPVFFIAYFDVDTAQQIMKGRGQPINKKTRREWAKKGRVAIGVFSDADTVAKLNVKPELATRELAIKAEQVHLQAQAPAFKKSLNAGAIAGSVMVMPVDKFRDLYEAHRAQAKRAPSLVMGAVGRGVLSVDGRLAVGSMIAQGLGLVHGLAGYSQTKQTGTAREILEAQLGLADAAAGFLGGSLELAGVVWETRLMMTVGEAGAKASPLLSFARGLAYGAGAAGNVINALIAFEAAAAQKEKGNLELAYWMNQGGIFFALGGFPLGLLALHSVAEAAVKRGLIWGAGEAMVARAGAQLAGRLVFVSLPGWGWLLTGVAVGHTIYVVMATPTPLQQWLKGCYFGKPEAGVATRDSWAKEEEALKEMQKKMRTEAEIEAEKHKQRQKQINDWLTETTRA</sequence>
<keyword evidence="2" id="KW-1133">Transmembrane helix</keyword>
<reference evidence="4 5" key="1">
    <citation type="submission" date="2019-10" db="EMBL/GenBank/DDBJ databases">
        <title>Complete genome sequence of Variovorax paradoxus 5C-2.</title>
        <authorList>
            <person name="Gogoleva N.E."/>
            <person name="Balkin A.S."/>
        </authorList>
    </citation>
    <scope>NUCLEOTIDE SEQUENCE [LARGE SCALE GENOMIC DNA]</scope>
    <source>
        <strain evidence="4 5">5C-2</strain>
    </source>
</reference>
<feature type="compositionally biased region" description="Polar residues" evidence="1">
    <location>
        <begin position="985"/>
        <end position="997"/>
    </location>
</feature>
<organism evidence="4 5">
    <name type="scientific">Variovorax paradoxus</name>
    <dbReference type="NCBI Taxonomy" id="34073"/>
    <lineage>
        <taxon>Bacteria</taxon>
        <taxon>Pseudomonadati</taxon>
        <taxon>Pseudomonadota</taxon>
        <taxon>Betaproteobacteria</taxon>
        <taxon>Burkholderiales</taxon>
        <taxon>Comamonadaceae</taxon>
        <taxon>Variovorax</taxon>
    </lineage>
</organism>
<evidence type="ECO:0000313" key="4">
    <source>
        <dbReference type="EMBL" id="QFZ83438.1"/>
    </source>
</evidence>
<feature type="transmembrane region" description="Helical" evidence="2">
    <location>
        <begin position="910"/>
        <end position="928"/>
    </location>
</feature>
<dbReference type="Proteomes" id="UP000326780">
    <property type="component" value="Chromosome"/>
</dbReference>
<feature type="compositionally biased region" description="Basic and acidic residues" evidence="1">
    <location>
        <begin position="969"/>
        <end position="979"/>
    </location>
</feature>
<accession>A0A5Q0M2I1</accession>